<evidence type="ECO:0000259" key="4">
    <source>
        <dbReference type="PROSITE" id="PS50932"/>
    </source>
</evidence>
<feature type="domain" description="HTH lacI-type" evidence="4">
    <location>
        <begin position="6"/>
        <end position="60"/>
    </location>
</feature>
<evidence type="ECO:0000256" key="3">
    <source>
        <dbReference type="ARBA" id="ARBA00023163"/>
    </source>
</evidence>
<dbReference type="Pfam" id="PF13377">
    <property type="entry name" value="Peripla_BP_3"/>
    <property type="match status" value="1"/>
</dbReference>
<dbReference type="PRINTS" id="PR00036">
    <property type="entry name" value="HTHLACI"/>
</dbReference>
<dbReference type="Gene3D" id="3.40.50.2300">
    <property type="match status" value="2"/>
</dbReference>
<dbReference type="EMBL" id="JACXWD010000064">
    <property type="protein sequence ID" value="MBD3869176.1"/>
    <property type="molecule type" value="Genomic_DNA"/>
</dbReference>
<dbReference type="InterPro" id="IPR000843">
    <property type="entry name" value="HTH_LacI"/>
</dbReference>
<keyword evidence="1" id="KW-0805">Transcription regulation</keyword>
<dbReference type="Proteomes" id="UP000648239">
    <property type="component" value="Unassembled WGS sequence"/>
</dbReference>
<organism evidence="5 6">
    <name type="scientific">Candidatus Polarisedimenticola svalbardensis</name>
    <dbReference type="NCBI Taxonomy" id="2886004"/>
    <lineage>
        <taxon>Bacteria</taxon>
        <taxon>Pseudomonadati</taxon>
        <taxon>Acidobacteriota</taxon>
        <taxon>Candidatus Polarisedimenticolia</taxon>
        <taxon>Candidatus Polarisedimenticolales</taxon>
        <taxon>Candidatus Polarisedimenticolaceae</taxon>
        <taxon>Candidatus Polarisedimenticola</taxon>
    </lineage>
</organism>
<dbReference type="InterPro" id="IPR046335">
    <property type="entry name" value="LacI/GalR-like_sensor"/>
</dbReference>
<evidence type="ECO:0000313" key="5">
    <source>
        <dbReference type="EMBL" id="MBD3869176.1"/>
    </source>
</evidence>
<dbReference type="CDD" id="cd01545">
    <property type="entry name" value="PBP1_SalR"/>
    <property type="match status" value="1"/>
</dbReference>
<accession>A0A8J6Y9U7</accession>
<dbReference type="GO" id="GO:0003700">
    <property type="term" value="F:DNA-binding transcription factor activity"/>
    <property type="evidence" value="ECO:0007669"/>
    <property type="project" value="TreeGrafter"/>
</dbReference>
<dbReference type="InterPro" id="IPR010982">
    <property type="entry name" value="Lambda_DNA-bd_dom_sf"/>
</dbReference>
<name>A0A8J6Y9U7_9BACT</name>
<dbReference type="Pfam" id="PF00356">
    <property type="entry name" value="LacI"/>
    <property type="match status" value="1"/>
</dbReference>
<protein>
    <submittedName>
        <fullName evidence="5">LacI family DNA-binding transcriptional regulator</fullName>
    </submittedName>
</protein>
<dbReference type="SUPFAM" id="SSF47413">
    <property type="entry name" value="lambda repressor-like DNA-binding domains"/>
    <property type="match status" value="1"/>
</dbReference>
<dbReference type="PROSITE" id="PS50932">
    <property type="entry name" value="HTH_LACI_2"/>
    <property type="match status" value="1"/>
</dbReference>
<dbReference type="CDD" id="cd01392">
    <property type="entry name" value="HTH_LacI"/>
    <property type="match status" value="1"/>
</dbReference>
<evidence type="ECO:0000256" key="2">
    <source>
        <dbReference type="ARBA" id="ARBA00023125"/>
    </source>
</evidence>
<evidence type="ECO:0000313" key="6">
    <source>
        <dbReference type="Proteomes" id="UP000648239"/>
    </source>
</evidence>
<dbReference type="PANTHER" id="PTHR30146:SF153">
    <property type="entry name" value="LACTOSE OPERON REPRESSOR"/>
    <property type="match status" value="1"/>
</dbReference>
<dbReference type="SUPFAM" id="SSF53822">
    <property type="entry name" value="Periplasmic binding protein-like I"/>
    <property type="match status" value="1"/>
</dbReference>
<keyword evidence="3" id="KW-0804">Transcription</keyword>
<dbReference type="Gene3D" id="1.10.260.40">
    <property type="entry name" value="lambda repressor-like DNA-binding domains"/>
    <property type="match status" value="1"/>
</dbReference>
<dbReference type="SMART" id="SM00354">
    <property type="entry name" value="HTH_LACI"/>
    <property type="match status" value="1"/>
</dbReference>
<keyword evidence="2 5" id="KW-0238">DNA-binding</keyword>
<proteinExistence type="predicted"/>
<dbReference type="PANTHER" id="PTHR30146">
    <property type="entry name" value="LACI-RELATED TRANSCRIPTIONAL REPRESSOR"/>
    <property type="match status" value="1"/>
</dbReference>
<evidence type="ECO:0000256" key="1">
    <source>
        <dbReference type="ARBA" id="ARBA00023015"/>
    </source>
</evidence>
<gene>
    <name evidence="5" type="ORF">IFK94_13725</name>
</gene>
<dbReference type="AlphaFoldDB" id="A0A8J6Y9U7"/>
<dbReference type="InterPro" id="IPR028082">
    <property type="entry name" value="Peripla_BP_I"/>
</dbReference>
<reference evidence="5 6" key="1">
    <citation type="submission" date="2020-08" db="EMBL/GenBank/DDBJ databases">
        <title>Acidobacteriota in marine sediments use diverse sulfur dissimilation pathways.</title>
        <authorList>
            <person name="Wasmund K."/>
        </authorList>
    </citation>
    <scope>NUCLEOTIDE SEQUENCE [LARGE SCALE GENOMIC DNA]</scope>
    <source>
        <strain evidence="5">MAG AM4</strain>
    </source>
</reference>
<sequence length="336" mass="37410">MITRRSTITDVARLAGVSIKTVSRVFNQEPNVRQSTRDKVIAAAETLKYRPNQSARQLASNLTFVIGMLYDNPNSDYVTEVQYGALQVCRENGYDLLIHPCHADSPGLIDDVSGLQHRVDGFIVLQPVSDILPLNQLLLENNIPCVRVSQRPFIQFPWISVGDMAAAEQMTEYLLNLGHRRIGFIVGHPEHGSSHDRLAGYRRALERRDIAFDEDLVEQGMFDYESGYTCARNLLLSAERPTAIFASNDPMAMGVLSAAHEVGIEIPGQLSVAGFDDSPLARHAWPPLTTVRQPITEVARLATDVLMQKLQGRLKGDFDHRLEAELVRRASTGRPN</sequence>
<dbReference type="GO" id="GO:0000976">
    <property type="term" value="F:transcription cis-regulatory region binding"/>
    <property type="evidence" value="ECO:0007669"/>
    <property type="project" value="TreeGrafter"/>
</dbReference>
<comment type="caution">
    <text evidence="5">The sequence shown here is derived from an EMBL/GenBank/DDBJ whole genome shotgun (WGS) entry which is preliminary data.</text>
</comment>